<feature type="non-terminal residue" evidence="2">
    <location>
        <position position="159"/>
    </location>
</feature>
<accession>A0A6A4HS63</accession>
<sequence length="159" mass="18485">LGEEHHFLQFPHSPAPEEFQELHRLAWEQQAITKLFHTPMTQWRSLQNPQVLRIPPILHRQPSHILVLKEYEIIYKDMEWFFSGQTLFITPFDEEDANWARWDMDLIAESEDPDIAPVSSRPSSPNVPDYSDLPKSKEQAEPGLQNRGFRVVGQSGIGK</sequence>
<organism evidence="2 3">
    <name type="scientific">Gymnopus androsaceus JB14</name>
    <dbReference type="NCBI Taxonomy" id="1447944"/>
    <lineage>
        <taxon>Eukaryota</taxon>
        <taxon>Fungi</taxon>
        <taxon>Dikarya</taxon>
        <taxon>Basidiomycota</taxon>
        <taxon>Agaricomycotina</taxon>
        <taxon>Agaricomycetes</taxon>
        <taxon>Agaricomycetidae</taxon>
        <taxon>Agaricales</taxon>
        <taxon>Marasmiineae</taxon>
        <taxon>Omphalotaceae</taxon>
        <taxon>Gymnopus</taxon>
    </lineage>
</organism>
<feature type="region of interest" description="Disordered" evidence="1">
    <location>
        <begin position="113"/>
        <end position="159"/>
    </location>
</feature>
<dbReference type="EMBL" id="ML769464">
    <property type="protein sequence ID" value="KAE9399797.1"/>
    <property type="molecule type" value="Genomic_DNA"/>
</dbReference>
<reference evidence="2" key="1">
    <citation type="journal article" date="2019" name="Environ. Microbiol.">
        <title>Fungal ecological strategies reflected in gene transcription - a case study of two litter decomposers.</title>
        <authorList>
            <person name="Barbi F."/>
            <person name="Kohler A."/>
            <person name="Barry K."/>
            <person name="Baskaran P."/>
            <person name="Daum C."/>
            <person name="Fauchery L."/>
            <person name="Ihrmark K."/>
            <person name="Kuo A."/>
            <person name="LaButti K."/>
            <person name="Lipzen A."/>
            <person name="Morin E."/>
            <person name="Grigoriev I.V."/>
            <person name="Henrissat B."/>
            <person name="Lindahl B."/>
            <person name="Martin F."/>
        </authorList>
    </citation>
    <scope>NUCLEOTIDE SEQUENCE</scope>
    <source>
        <strain evidence="2">JB14</strain>
    </source>
</reference>
<feature type="compositionally biased region" description="Low complexity" evidence="1">
    <location>
        <begin position="117"/>
        <end position="128"/>
    </location>
</feature>
<name>A0A6A4HS63_9AGAR</name>
<dbReference type="AlphaFoldDB" id="A0A6A4HS63"/>
<proteinExistence type="predicted"/>
<protein>
    <submittedName>
        <fullName evidence="2">Uncharacterized protein</fullName>
    </submittedName>
</protein>
<gene>
    <name evidence="2" type="ORF">BT96DRAFT_794108</name>
</gene>
<feature type="non-terminal residue" evidence="2">
    <location>
        <position position="1"/>
    </location>
</feature>
<dbReference type="Proteomes" id="UP000799118">
    <property type="component" value="Unassembled WGS sequence"/>
</dbReference>
<keyword evidence="3" id="KW-1185">Reference proteome</keyword>
<evidence type="ECO:0000313" key="2">
    <source>
        <dbReference type="EMBL" id="KAE9399797.1"/>
    </source>
</evidence>
<evidence type="ECO:0000313" key="3">
    <source>
        <dbReference type="Proteomes" id="UP000799118"/>
    </source>
</evidence>
<evidence type="ECO:0000256" key="1">
    <source>
        <dbReference type="SAM" id="MobiDB-lite"/>
    </source>
</evidence>